<dbReference type="SMART" id="SM01139">
    <property type="entry name" value="Drf_FH3"/>
    <property type="match status" value="1"/>
</dbReference>
<feature type="region of interest" description="Disordered" evidence="1">
    <location>
        <begin position="553"/>
        <end position="640"/>
    </location>
</feature>
<proteinExistence type="predicted"/>
<dbReference type="Pfam" id="PF06371">
    <property type="entry name" value="Drf_GBD"/>
    <property type="match status" value="2"/>
</dbReference>
<dbReference type="PANTHER" id="PTHR45857">
    <property type="entry name" value="FORMIN-LIKE PROTEIN"/>
    <property type="match status" value="1"/>
</dbReference>
<name>A0A183CV62_9BILA</name>
<feature type="region of interest" description="Disordered" evidence="1">
    <location>
        <begin position="504"/>
        <end position="530"/>
    </location>
</feature>
<dbReference type="SUPFAM" id="SSF48371">
    <property type="entry name" value="ARM repeat"/>
    <property type="match status" value="1"/>
</dbReference>
<dbReference type="PROSITE" id="PS51232">
    <property type="entry name" value="GBD_FH3"/>
    <property type="match status" value="1"/>
</dbReference>
<feature type="domain" description="GBD/FH3" evidence="2">
    <location>
        <begin position="65"/>
        <end position="542"/>
    </location>
</feature>
<dbReference type="Gene3D" id="1.25.10.10">
    <property type="entry name" value="Leucine-rich Repeat Variant"/>
    <property type="match status" value="2"/>
</dbReference>
<dbReference type="PANTHER" id="PTHR45857:SF4">
    <property type="entry name" value="FORMIN-LIKE PROTEIN"/>
    <property type="match status" value="1"/>
</dbReference>
<evidence type="ECO:0000256" key="1">
    <source>
        <dbReference type="SAM" id="MobiDB-lite"/>
    </source>
</evidence>
<sequence>LPFQIGFRIGVFAARCGLRSSGKGRRRFSSSPCYNRRSNCVVAESSMAVRIDGVQQKDKPDALVSRLPPEDELLSAFEMVLNKMDLPPDKMRILRSYDLNKKWELVCDQRKMYAVADPSVYLEKLAAYLDRRASKKKKKLLGDETSTEVLKHIEISLRTNSIDWVRSFLSDENNGLNILVEYLTQLQEDGWAKYVLRFNQLFLQCSQLSFYSIYKQFICAYVISDAFDGAATSSSVVSYPQTQTATSSSENGYLLDERTTSSLFRRTTSVTKKNSRNHGARDEDIHVCVSCLRAIMNNKYGFNMVFSNPQAIYCIARSILHQSLRTKALALELLAAICFVSGGHDLIISAFNRFRAEYKETYRFQLLFSYFAKPPEFSVEFMASCMQFFNVVVHTTENMNYRNYLQYELTLLGLDDYLEVLRKTECEELQTHISAYLDNKIDVPYLLDETDKKIELEAENTRLAEELSKIKERLQVVEADYIARLAQLDRRLKELNAEKEKLLKEHDSTLNTMRRTLNEKDKESREQQAKLESRIQELERMQRNMKAGLIEAKKDPAATAKQRSPTSPPSPPSSGAQQGNEQENSMKSNPTPTPTPSQQSMGLVGKPPAPPAPPPPPPPLASFSSTTQPSSLHPLSPPATDIVTIKKVYNTR</sequence>
<dbReference type="WBParaSite" id="GPUH_0000035201-mRNA-1">
    <property type="protein sequence ID" value="GPUH_0000035201-mRNA-1"/>
    <property type="gene ID" value="GPUH_0000035201"/>
</dbReference>
<dbReference type="InterPro" id="IPR010472">
    <property type="entry name" value="FH3_dom"/>
</dbReference>
<dbReference type="InterPro" id="IPR043592">
    <property type="entry name" value="FMNL_animal"/>
</dbReference>
<organism evidence="3">
    <name type="scientific">Gongylonema pulchrum</name>
    <dbReference type="NCBI Taxonomy" id="637853"/>
    <lineage>
        <taxon>Eukaryota</taxon>
        <taxon>Metazoa</taxon>
        <taxon>Ecdysozoa</taxon>
        <taxon>Nematoda</taxon>
        <taxon>Chromadorea</taxon>
        <taxon>Rhabditida</taxon>
        <taxon>Spirurina</taxon>
        <taxon>Spiruromorpha</taxon>
        <taxon>Spiruroidea</taxon>
        <taxon>Gongylonematidae</taxon>
        <taxon>Gongylonema</taxon>
    </lineage>
</organism>
<dbReference type="GO" id="GO:0030866">
    <property type="term" value="P:cortical actin cytoskeleton organization"/>
    <property type="evidence" value="ECO:0007669"/>
    <property type="project" value="TreeGrafter"/>
</dbReference>
<dbReference type="GO" id="GO:0016477">
    <property type="term" value="P:cell migration"/>
    <property type="evidence" value="ECO:0007669"/>
    <property type="project" value="TreeGrafter"/>
</dbReference>
<feature type="compositionally biased region" description="Polar residues" evidence="1">
    <location>
        <begin position="575"/>
        <end position="589"/>
    </location>
</feature>
<dbReference type="SMART" id="SM01140">
    <property type="entry name" value="Drf_GBD"/>
    <property type="match status" value="1"/>
</dbReference>
<dbReference type="InterPro" id="IPR011989">
    <property type="entry name" value="ARM-like"/>
</dbReference>
<dbReference type="InterPro" id="IPR010473">
    <property type="entry name" value="GTPase-bd"/>
</dbReference>
<protein>
    <submittedName>
        <fullName evidence="3">GBD/FH3 domain-containing protein</fullName>
    </submittedName>
</protein>
<evidence type="ECO:0000313" key="3">
    <source>
        <dbReference type="WBParaSite" id="GPUH_0000035201-mRNA-1"/>
    </source>
</evidence>
<feature type="compositionally biased region" description="Polar residues" evidence="1">
    <location>
        <begin position="622"/>
        <end position="633"/>
    </location>
</feature>
<accession>A0A183CV62</accession>
<dbReference type="GO" id="GO:0008360">
    <property type="term" value="P:regulation of cell shape"/>
    <property type="evidence" value="ECO:0007669"/>
    <property type="project" value="TreeGrafter"/>
</dbReference>
<dbReference type="InterPro" id="IPR016024">
    <property type="entry name" value="ARM-type_fold"/>
</dbReference>
<reference evidence="3" key="1">
    <citation type="submission" date="2016-06" db="UniProtKB">
        <authorList>
            <consortium name="WormBaseParasite"/>
        </authorList>
    </citation>
    <scope>IDENTIFICATION</scope>
</reference>
<dbReference type="AlphaFoldDB" id="A0A183CV62"/>
<dbReference type="Pfam" id="PF06367">
    <property type="entry name" value="Drf_FH3"/>
    <property type="match status" value="1"/>
</dbReference>
<dbReference type="GO" id="GO:0005829">
    <property type="term" value="C:cytosol"/>
    <property type="evidence" value="ECO:0007669"/>
    <property type="project" value="TreeGrafter"/>
</dbReference>
<feature type="compositionally biased region" description="Pro residues" evidence="1">
    <location>
        <begin position="607"/>
        <end position="620"/>
    </location>
</feature>
<dbReference type="GO" id="GO:0031267">
    <property type="term" value="F:small GTPase binding"/>
    <property type="evidence" value="ECO:0007669"/>
    <property type="project" value="InterPro"/>
</dbReference>
<evidence type="ECO:0000259" key="2">
    <source>
        <dbReference type="PROSITE" id="PS51232"/>
    </source>
</evidence>
<dbReference type="GO" id="GO:0051015">
    <property type="term" value="F:actin filament binding"/>
    <property type="evidence" value="ECO:0007669"/>
    <property type="project" value="TreeGrafter"/>
</dbReference>
<feature type="compositionally biased region" description="Basic and acidic residues" evidence="1">
    <location>
        <begin position="516"/>
        <end position="530"/>
    </location>
</feature>
<dbReference type="InterPro" id="IPR014768">
    <property type="entry name" value="GBD/FH3_dom"/>
</dbReference>